<keyword evidence="3" id="KW-1185">Reference proteome</keyword>
<dbReference type="PANTHER" id="PTHR37017">
    <property type="entry name" value="AB HYDROLASE-1 DOMAIN-CONTAINING PROTEIN-RELATED"/>
    <property type="match status" value="1"/>
</dbReference>
<dbReference type="InterPro" id="IPR052897">
    <property type="entry name" value="Sec-Metab_Biosynth_Hydrolase"/>
</dbReference>
<comment type="caution">
    <text evidence="2">The sequence shown here is derived from an EMBL/GenBank/DDBJ whole genome shotgun (WGS) entry which is preliminary data.</text>
</comment>
<dbReference type="EMBL" id="JACHDS010000001">
    <property type="protein sequence ID" value="MBB6174921.1"/>
    <property type="molecule type" value="Genomic_DNA"/>
</dbReference>
<dbReference type="Gene3D" id="3.40.50.1820">
    <property type="entry name" value="alpha/beta hydrolase"/>
    <property type="match status" value="1"/>
</dbReference>
<dbReference type="PANTHER" id="PTHR37017:SF11">
    <property type="entry name" value="ESTERASE_LIPASE_THIOESTERASE DOMAIN-CONTAINING PROTEIN"/>
    <property type="match status" value="1"/>
</dbReference>
<dbReference type="GO" id="GO:0003824">
    <property type="term" value="F:catalytic activity"/>
    <property type="evidence" value="ECO:0007669"/>
    <property type="project" value="UniProtKB-ARBA"/>
</dbReference>
<dbReference type="Pfam" id="PF12697">
    <property type="entry name" value="Abhydrolase_6"/>
    <property type="match status" value="1"/>
</dbReference>
<dbReference type="SUPFAM" id="SSF53474">
    <property type="entry name" value="alpha/beta-Hydrolases"/>
    <property type="match status" value="1"/>
</dbReference>
<proteinExistence type="predicted"/>
<dbReference type="AlphaFoldDB" id="A0A7X0D8N0"/>
<organism evidence="2 3">
    <name type="scientific">Nocardiopsis mwathae</name>
    <dbReference type="NCBI Taxonomy" id="1472723"/>
    <lineage>
        <taxon>Bacteria</taxon>
        <taxon>Bacillati</taxon>
        <taxon>Actinomycetota</taxon>
        <taxon>Actinomycetes</taxon>
        <taxon>Streptosporangiales</taxon>
        <taxon>Nocardiopsidaceae</taxon>
        <taxon>Nocardiopsis</taxon>
    </lineage>
</organism>
<sequence length="232" mass="24980">MSTFVLIHGGGDGGWGWHLVEAELRDRGHDVIAPDLPADDDSLTLTDYADAVVESVGEEQNLIVVGHSFGGFTAPLVADRLHVDQLVLLAGMIPSPGEPPGEWWDNTGYRKAVDEQAETDGGLTGNADPYISFLHDVPRELAEEAVSRERVHPSAAAMAAPWPLDAWPDVPTRFVLCSEDRFFPPAFFRRLVPERLGIVPDEITGGHCVALSRPAAVADLLEGYAAAARNAP</sequence>
<feature type="domain" description="AB hydrolase-1" evidence="1">
    <location>
        <begin position="4"/>
        <end position="219"/>
    </location>
</feature>
<dbReference type="InterPro" id="IPR000073">
    <property type="entry name" value="AB_hydrolase_1"/>
</dbReference>
<accession>A0A7X0D8N0</accession>
<dbReference type="InterPro" id="IPR029058">
    <property type="entry name" value="AB_hydrolase_fold"/>
</dbReference>
<evidence type="ECO:0000259" key="1">
    <source>
        <dbReference type="Pfam" id="PF12697"/>
    </source>
</evidence>
<evidence type="ECO:0000313" key="3">
    <source>
        <dbReference type="Proteomes" id="UP000546642"/>
    </source>
</evidence>
<dbReference type="Proteomes" id="UP000546642">
    <property type="component" value="Unassembled WGS sequence"/>
</dbReference>
<dbReference type="RefSeq" id="WP_184079275.1">
    <property type="nucleotide sequence ID" value="NZ_JACHDS010000001.1"/>
</dbReference>
<evidence type="ECO:0000313" key="2">
    <source>
        <dbReference type="EMBL" id="MBB6174921.1"/>
    </source>
</evidence>
<name>A0A7X0D8N0_9ACTN</name>
<protein>
    <submittedName>
        <fullName evidence="2">Pimeloyl-ACP methyl ester carboxylesterase</fullName>
    </submittedName>
</protein>
<gene>
    <name evidence="2" type="ORF">HNR23_004981</name>
</gene>
<reference evidence="2 3" key="1">
    <citation type="submission" date="2020-08" db="EMBL/GenBank/DDBJ databases">
        <title>Sequencing the genomes of 1000 actinobacteria strains.</title>
        <authorList>
            <person name="Klenk H.-P."/>
        </authorList>
    </citation>
    <scope>NUCLEOTIDE SEQUENCE [LARGE SCALE GENOMIC DNA]</scope>
    <source>
        <strain evidence="2 3">DSM 46659</strain>
    </source>
</reference>